<evidence type="ECO:0000256" key="6">
    <source>
        <dbReference type="SAM" id="Phobius"/>
    </source>
</evidence>
<dbReference type="PANTHER" id="PTHR31792">
    <property type="entry name" value="VACUOLAR ATPASE ASSEMBLY INTEGRAL MEMBRANE PROTEIN VMA21"/>
    <property type="match status" value="1"/>
</dbReference>
<dbReference type="eggNOG" id="ENOG502S3YI">
    <property type="taxonomic scope" value="Eukaryota"/>
</dbReference>
<dbReference type="GO" id="GO:0031410">
    <property type="term" value="C:cytoplasmic vesicle"/>
    <property type="evidence" value="ECO:0007669"/>
    <property type="project" value="UniProtKB-KW"/>
</dbReference>
<gene>
    <name evidence="7" type="ORF">EUGRSUZ_H02355</name>
</gene>
<keyword evidence="4 6" id="KW-0472">Membrane</keyword>
<evidence type="ECO:0008006" key="8">
    <source>
        <dbReference type="Google" id="ProtNLM"/>
    </source>
</evidence>
<dbReference type="STRING" id="71139.A0A059B0H0"/>
<name>A0A059B0H0_EUCGR</name>
<reference evidence="7" key="1">
    <citation type="submission" date="2013-07" db="EMBL/GenBank/DDBJ databases">
        <title>The genome of Eucalyptus grandis.</title>
        <authorList>
            <person name="Schmutz J."/>
            <person name="Hayes R."/>
            <person name="Myburg A."/>
            <person name="Tuskan G."/>
            <person name="Grattapaglia D."/>
            <person name="Rokhsar D.S."/>
        </authorList>
    </citation>
    <scope>NUCLEOTIDE SEQUENCE</scope>
    <source>
        <tissue evidence="7">Leaf extractions</tissue>
    </source>
</reference>
<protein>
    <recommendedName>
        <fullName evidence="8">Vacuolar ATPase assembly integral membrane protein VMA21 homolog</fullName>
    </recommendedName>
</protein>
<evidence type="ECO:0000256" key="3">
    <source>
        <dbReference type="ARBA" id="ARBA00022989"/>
    </source>
</evidence>
<accession>A0A059B0H0</accession>
<dbReference type="GO" id="GO:0070072">
    <property type="term" value="P:vacuolar proton-transporting V-type ATPase complex assembly"/>
    <property type="evidence" value="ECO:0000318"/>
    <property type="project" value="GO_Central"/>
</dbReference>
<evidence type="ECO:0000313" key="7">
    <source>
        <dbReference type="EMBL" id="KCW59613.1"/>
    </source>
</evidence>
<feature type="transmembrane region" description="Helical" evidence="6">
    <location>
        <begin position="86"/>
        <end position="106"/>
    </location>
</feature>
<keyword evidence="1 6" id="KW-0812">Transmembrane</keyword>
<dbReference type="InParanoid" id="A0A059B0H0"/>
<dbReference type="AlphaFoldDB" id="A0A059B0H0"/>
<keyword evidence="3 6" id="KW-1133">Transmembrane helix</keyword>
<dbReference type="Gramene" id="KCW59613">
    <property type="protein sequence ID" value="KCW59613"/>
    <property type="gene ID" value="EUGRSUZ_H02355"/>
</dbReference>
<keyword evidence="5" id="KW-0968">Cytoplasmic vesicle</keyword>
<evidence type="ECO:0000256" key="4">
    <source>
        <dbReference type="ARBA" id="ARBA00023136"/>
    </source>
</evidence>
<sequence length="147" mass="16485">MQPLGKFFCNFCSCSSDHANFLGLDAWVHHERTFPIKCFLFLHCTCCLFNQTHCRPNRKFVFSVVNISFPFSGAGSSDLSPHSLTLWSGLLAVISVNVVIGFYIYLAMKEPSDKHEPDPAFLAQARASIQKPIESTEGPSQPREKDE</sequence>
<dbReference type="GO" id="GO:0005789">
    <property type="term" value="C:endoplasmic reticulum membrane"/>
    <property type="evidence" value="ECO:0000318"/>
    <property type="project" value="GO_Central"/>
</dbReference>
<dbReference type="EMBL" id="KK198760">
    <property type="protein sequence ID" value="KCW59613.1"/>
    <property type="molecule type" value="Genomic_DNA"/>
</dbReference>
<dbReference type="PANTHER" id="PTHR31792:SF3">
    <property type="entry name" value="VACUOLAR ATPASE ASSEMBLY INTEGRAL MEMBRANE PROTEIN VMA21"/>
    <property type="match status" value="1"/>
</dbReference>
<evidence type="ECO:0000256" key="1">
    <source>
        <dbReference type="ARBA" id="ARBA00022692"/>
    </source>
</evidence>
<dbReference type="InterPro" id="IPR019013">
    <property type="entry name" value="Vma21"/>
</dbReference>
<dbReference type="Pfam" id="PF09446">
    <property type="entry name" value="VMA21"/>
    <property type="match status" value="1"/>
</dbReference>
<evidence type="ECO:0000256" key="2">
    <source>
        <dbReference type="ARBA" id="ARBA00022824"/>
    </source>
</evidence>
<evidence type="ECO:0000256" key="5">
    <source>
        <dbReference type="ARBA" id="ARBA00023329"/>
    </source>
</evidence>
<keyword evidence="2" id="KW-0256">Endoplasmic reticulum</keyword>
<organism evidence="7">
    <name type="scientific">Eucalyptus grandis</name>
    <name type="common">Flooded gum</name>
    <dbReference type="NCBI Taxonomy" id="71139"/>
    <lineage>
        <taxon>Eukaryota</taxon>
        <taxon>Viridiplantae</taxon>
        <taxon>Streptophyta</taxon>
        <taxon>Embryophyta</taxon>
        <taxon>Tracheophyta</taxon>
        <taxon>Spermatophyta</taxon>
        <taxon>Magnoliopsida</taxon>
        <taxon>eudicotyledons</taxon>
        <taxon>Gunneridae</taxon>
        <taxon>Pentapetalae</taxon>
        <taxon>rosids</taxon>
        <taxon>malvids</taxon>
        <taxon>Myrtales</taxon>
        <taxon>Myrtaceae</taxon>
        <taxon>Myrtoideae</taxon>
        <taxon>Eucalypteae</taxon>
        <taxon>Eucalyptus</taxon>
    </lineage>
</organism>
<proteinExistence type="predicted"/>